<reference evidence="5" key="1">
    <citation type="submission" date="2023-07" db="EMBL/GenBank/DDBJ databases">
        <authorList>
            <person name="Kim M.K."/>
        </authorList>
    </citation>
    <scope>NUCLEOTIDE SEQUENCE</scope>
    <source>
        <strain evidence="5">ASUV-10-1</strain>
    </source>
</reference>
<organism evidence="5 6">
    <name type="scientific">Hymenobacter aranciens</name>
    <dbReference type="NCBI Taxonomy" id="3063996"/>
    <lineage>
        <taxon>Bacteria</taxon>
        <taxon>Pseudomonadati</taxon>
        <taxon>Bacteroidota</taxon>
        <taxon>Cytophagia</taxon>
        <taxon>Cytophagales</taxon>
        <taxon>Hymenobacteraceae</taxon>
        <taxon>Hymenobacter</taxon>
    </lineage>
</organism>
<dbReference type="Proteomes" id="UP001176429">
    <property type="component" value="Unassembled WGS sequence"/>
</dbReference>
<dbReference type="NCBIfam" id="TIGR04183">
    <property type="entry name" value="Por_Secre_tail"/>
    <property type="match status" value="1"/>
</dbReference>
<evidence type="ECO:0000256" key="2">
    <source>
        <dbReference type="ARBA" id="ARBA00022729"/>
    </source>
</evidence>
<gene>
    <name evidence="5" type="ORF">Q5H93_11100</name>
</gene>
<evidence type="ECO:0000259" key="4">
    <source>
        <dbReference type="Pfam" id="PF18962"/>
    </source>
</evidence>
<feature type="domain" description="Secretion system C-terminal sorting" evidence="4">
    <location>
        <begin position="787"/>
        <end position="862"/>
    </location>
</feature>
<feature type="signal peptide" evidence="3">
    <location>
        <begin position="1"/>
        <end position="23"/>
    </location>
</feature>
<keyword evidence="2 3" id="KW-0732">Signal</keyword>
<name>A0ABT9BAI6_9BACT</name>
<dbReference type="EMBL" id="JAUQSY010000006">
    <property type="protein sequence ID" value="MDO7875281.1"/>
    <property type="molecule type" value="Genomic_DNA"/>
</dbReference>
<accession>A0ABT9BAI6</accession>
<dbReference type="Pfam" id="PF18962">
    <property type="entry name" value="Por_Secre_tail"/>
    <property type="match status" value="1"/>
</dbReference>
<dbReference type="Pfam" id="PF11999">
    <property type="entry name" value="Ice_binding"/>
    <property type="match status" value="1"/>
</dbReference>
<feature type="chain" id="PRO_5047099711" evidence="3">
    <location>
        <begin position="24"/>
        <end position="863"/>
    </location>
</feature>
<evidence type="ECO:0000256" key="3">
    <source>
        <dbReference type="SAM" id="SignalP"/>
    </source>
</evidence>
<dbReference type="InterPro" id="IPR026444">
    <property type="entry name" value="Secre_tail"/>
</dbReference>
<dbReference type="InterPro" id="IPR021884">
    <property type="entry name" value="Ice-bd_prot"/>
</dbReference>
<sequence>MNKNLFTILLAGLALALPTAVFAQVAPPLGAASSFVLFTAVGAFDNVGPTFVSGNIGTNAGAFSGFPLGVQLMGTINVANTLSTQAATDVQTAYGLMSAIPCVVPLAVLGGPPATPQVLLPNEYCVSQATTLAGNLILDAQGDPNATFFIRVGGALTTGEGSTVTLINGASASRVFWQVEGRVDMGRISVFQGTLIADGAINMIEGASLTGRGLSRGGAITLDTNTASLAVVTDVVWNGSQSTDWFTADNWTPATVPTSTINAYVLAGAPRYPLLVGGTAFGQRLIIGDSASVTQNAGNLVINQAWTNNGTFTATGGLVALGSESNVAPAVVLGGSSLNRFWNLTVAPTGAQQTALAAGLAVQRLLTLNGDLTTNNRPATLLSDTSGTAMITNAGGVVVGAATVQRYISPSLNAGLGYRQLSSPVSGMTVAGLATNGFSPVVNPAYNTSPTPGTVTPYPTVYSYEQSRLATATNDQPVFDKGWQSPATLGEALTVGRGYTVQLPASVTINFAGVPTTGPVNRSLSRNAANSTNGTDAGWQLVGNPYPAPLAYNRVAAADRQNLDAALYTFESTGPYTGQYRTYINGVGSGDSIVAVGQGFFVRVSAGQTSGTLNFRDAQRRTQYTDRSLRRSTAPARPLVQLDLQGAGLADPLYVYFEQGATAGTDADFDAVKLPNTHGLNLSAAGTDNLAISALPLMGATALTVPLQLRVPATGSYTLHAAQLLNLSNTHAYLRDRQTGTLTDLSTTPSYTFQLNAASTGPRFELVFTSQTALAAAPASLSAQVAVFPNPASRQVFVELPTALSRAATTATLLDALGRPVRSFVLPAGAAAHALPLAGVTAGLYSLRVTTDLGTVTKKLLVN</sequence>
<keyword evidence="6" id="KW-1185">Reference proteome</keyword>
<comment type="caution">
    <text evidence="5">The sequence shown here is derived from an EMBL/GenBank/DDBJ whole genome shotgun (WGS) entry which is preliminary data.</text>
</comment>
<dbReference type="RefSeq" id="WP_305006597.1">
    <property type="nucleotide sequence ID" value="NZ_JAUQSY010000006.1"/>
</dbReference>
<evidence type="ECO:0000256" key="1">
    <source>
        <dbReference type="ARBA" id="ARBA00005445"/>
    </source>
</evidence>
<evidence type="ECO:0000313" key="5">
    <source>
        <dbReference type="EMBL" id="MDO7875281.1"/>
    </source>
</evidence>
<proteinExistence type="inferred from homology"/>
<evidence type="ECO:0000313" key="6">
    <source>
        <dbReference type="Proteomes" id="UP001176429"/>
    </source>
</evidence>
<protein>
    <submittedName>
        <fullName evidence="5">Ice-binding family protein</fullName>
    </submittedName>
</protein>
<comment type="similarity">
    <text evidence="1">Belongs to the ice-binding protein family.</text>
</comment>